<name>A0A6M3L5Z6_9ZZZZ</name>
<dbReference type="AlphaFoldDB" id="A0A6M3L5Z6"/>
<dbReference type="EMBL" id="MT142788">
    <property type="protein sequence ID" value="QJA88558.1"/>
    <property type="molecule type" value="Genomic_DNA"/>
</dbReference>
<reference evidence="1" key="1">
    <citation type="submission" date="2020-03" db="EMBL/GenBank/DDBJ databases">
        <title>The deep terrestrial virosphere.</title>
        <authorList>
            <person name="Holmfeldt K."/>
            <person name="Nilsson E."/>
            <person name="Simone D."/>
            <person name="Lopez-Fernandez M."/>
            <person name="Wu X."/>
            <person name="de Brujin I."/>
            <person name="Lundin D."/>
            <person name="Andersson A."/>
            <person name="Bertilsson S."/>
            <person name="Dopson M."/>
        </authorList>
    </citation>
    <scope>NUCLEOTIDE SEQUENCE</scope>
    <source>
        <strain evidence="1">MM415B02738</strain>
    </source>
</reference>
<sequence>MSRAFEHFPDTATCPVCGSNEDGECVLIPIDGTTSGDGRTCEAQPTHLECLDSDRMRYNRKVNVVYVLSSERKKGSPR</sequence>
<proteinExistence type="predicted"/>
<gene>
    <name evidence="1" type="ORF">MM415B02738_0006</name>
</gene>
<protein>
    <submittedName>
        <fullName evidence="1">Uncharacterized protein</fullName>
    </submittedName>
</protein>
<accession>A0A6M3L5Z6</accession>
<evidence type="ECO:0000313" key="1">
    <source>
        <dbReference type="EMBL" id="QJA88558.1"/>
    </source>
</evidence>
<organism evidence="1">
    <name type="scientific">viral metagenome</name>
    <dbReference type="NCBI Taxonomy" id="1070528"/>
    <lineage>
        <taxon>unclassified sequences</taxon>
        <taxon>metagenomes</taxon>
        <taxon>organismal metagenomes</taxon>
    </lineage>
</organism>